<dbReference type="GO" id="GO:0003677">
    <property type="term" value="F:DNA binding"/>
    <property type="evidence" value="ECO:0007669"/>
    <property type="project" value="InterPro"/>
</dbReference>
<dbReference type="Proteomes" id="UP000284250">
    <property type="component" value="Unassembled WGS sequence"/>
</dbReference>
<evidence type="ECO:0000313" key="2">
    <source>
        <dbReference type="Proteomes" id="UP000284250"/>
    </source>
</evidence>
<dbReference type="Pfam" id="PF09905">
    <property type="entry name" value="VF530"/>
    <property type="match status" value="1"/>
</dbReference>
<dbReference type="AlphaFoldDB" id="A0A418R2H7"/>
<dbReference type="OrthoDB" id="9806870at2"/>
<protein>
    <submittedName>
        <fullName evidence="1">DUF2132 domain-containing protein</fullName>
    </submittedName>
</protein>
<evidence type="ECO:0000313" key="1">
    <source>
        <dbReference type="EMBL" id="RIY11598.1"/>
    </source>
</evidence>
<dbReference type="InterPro" id="IPR018668">
    <property type="entry name" value="DNA-binding_VF530-like"/>
</dbReference>
<dbReference type="Gene3D" id="1.10.720.30">
    <property type="entry name" value="SAP domain"/>
    <property type="match status" value="1"/>
</dbReference>
<proteinExistence type="predicted"/>
<reference evidence="1 2" key="1">
    <citation type="submission" date="2019-01" db="EMBL/GenBank/DDBJ databases">
        <title>Hymenobacter humicola sp. nov., isolated from soils in Antarctica.</title>
        <authorList>
            <person name="Sedlacek I."/>
            <person name="Holochova P."/>
            <person name="Kralova S."/>
            <person name="Pantucek R."/>
            <person name="Stankova E."/>
            <person name="Vrbovska V."/>
            <person name="Kristofova L."/>
            <person name="Svec P."/>
            <person name="Busse H.-J."/>
        </authorList>
    </citation>
    <scope>NUCLEOTIDE SEQUENCE [LARGE SCALE GENOMIC DNA]</scope>
    <source>
        <strain evidence="1 2">CCM 8852</strain>
    </source>
</reference>
<dbReference type="EMBL" id="QYCN01000008">
    <property type="protein sequence ID" value="RIY11598.1"/>
    <property type="molecule type" value="Genomic_DNA"/>
</dbReference>
<accession>A0A418R2H7</accession>
<keyword evidence="2" id="KW-1185">Reference proteome</keyword>
<dbReference type="InterPro" id="IPR036361">
    <property type="entry name" value="SAP_dom_sf"/>
</dbReference>
<organism evidence="1 2">
    <name type="scientific">Hymenobacter rubripertinctus</name>
    <dbReference type="NCBI Taxonomy" id="2029981"/>
    <lineage>
        <taxon>Bacteria</taxon>
        <taxon>Pseudomonadati</taxon>
        <taxon>Bacteroidota</taxon>
        <taxon>Cytophagia</taxon>
        <taxon>Cytophagales</taxon>
        <taxon>Hymenobacteraceae</taxon>
        <taxon>Hymenobacter</taxon>
    </lineage>
</organism>
<comment type="caution">
    <text evidence="1">The sequence shown here is derived from an EMBL/GenBank/DDBJ whole genome shotgun (WGS) entry which is preliminary data.</text>
</comment>
<gene>
    <name evidence="1" type="ORF">D0T11_07250</name>
</gene>
<dbReference type="RefSeq" id="WP_119655117.1">
    <property type="nucleotide sequence ID" value="NZ_JBHUOI010000008.1"/>
</dbReference>
<name>A0A418R2H7_9BACT</name>
<sequence length="92" mass="10524">MPDSAQPSANEARDESGHLIRELHGIKLAQILEYLVAAYGWPELDRRIPINCFSVDPSIKSSLTFLRRMPWARTKVEDLYVQTRTAEVLGKR</sequence>